<accession>A0ABN1DKD5</accession>
<reference evidence="1 2" key="1">
    <citation type="journal article" date="2019" name="Int. J. Syst. Evol. Microbiol.">
        <title>The Global Catalogue of Microorganisms (GCM) 10K type strain sequencing project: providing services to taxonomists for standard genome sequencing and annotation.</title>
        <authorList>
            <consortium name="The Broad Institute Genomics Platform"/>
            <consortium name="The Broad Institute Genome Sequencing Center for Infectious Disease"/>
            <person name="Wu L."/>
            <person name="Ma J."/>
        </authorList>
    </citation>
    <scope>NUCLEOTIDE SEQUENCE [LARGE SCALE GENOMIC DNA]</scope>
    <source>
        <strain evidence="1 2">JCM 10303</strain>
    </source>
</reference>
<protein>
    <recommendedName>
        <fullName evidence="3">Secreted protein</fullName>
    </recommendedName>
</protein>
<name>A0ABN1DKD5_SACER</name>
<sequence>MAKQSFPMMKTGGGVLPKLFGWAVLIVVVVMVVQQPTESAEFVKTTFGALKTFFGAVAG</sequence>
<keyword evidence="2" id="KW-1185">Reference proteome</keyword>
<dbReference type="Proteomes" id="UP001500729">
    <property type="component" value="Unassembled WGS sequence"/>
</dbReference>
<evidence type="ECO:0008006" key="3">
    <source>
        <dbReference type="Google" id="ProtNLM"/>
    </source>
</evidence>
<proteinExistence type="predicted"/>
<dbReference type="RefSeq" id="WP_009947402.1">
    <property type="nucleotide sequence ID" value="NZ_BAAAGS010000038.1"/>
</dbReference>
<evidence type="ECO:0000313" key="1">
    <source>
        <dbReference type="EMBL" id="GAA0544826.1"/>
    </source>
</evidence>
<evidence type="ECO:0000313" key="2">
    <source>
        <dbReference type="Proteomes" id="UP001500729"/>
    </source>
</evidence>
<dbReference type="EMBL" id="BAAAGS010000038">
    <property type="protein sequence ID" value="GAA0544826.1"/>
    <property type="molecule type" value="Genomic_DNA"/>
</dbReference>
<gene>
    <name evidence="1" type="ORF">GCM10009533_49730</name>
</gene>
<organism evidence="1 2">
    <name type="scientific">Saccharopolyspora erythraea</name>
    <name type="common">Streptomyces erythraeus</name>
    <dbReference type="NCBI Taxonomy" id="1836"/>
    <lineage>
        <taxon>Bacteria</taxon>
        <taxon>Bacillati</taxon>
        <taxon>Actinomycetota</taxon>
        <taxon>Actinomycetes</taxon>
        <taxon>Pseudonocardiales</taxon>
        <taxon>Pseudonocardiaceae</taxon>
        <taxon>Saccharopolyspora</taxon>
    </lineage>
</organism>
<comment type="caution">
    <text evidence="1">The sequence shown here is derived from an EMBL/GenBank/DDBJ whole genome shotgun (WGS) entry which is preliminary data.</text>
</comment>